<evidence type="ECO:0000313" key="2">
    <source>
        <dbReference type="Proteomes" id="UP001164539"/>
    </source>
</evidence>
<dbReference type="EMBL" id="CM051398">
    <property type="protein sequence ID" value="KAJ4719153.1"/>
    <property type="molecule type" value="Genomic_DNA"/>
</dbReference>
<accession>A0ACC1Y7E1</accession>
<dbReference type="Proteomes" id="UP001164539">
    <property type="component" value="Chromosome 5"/>
</dbReference>
<reference evidence="1 2" key="1">
    <citation type="journal article" date="2023" name="Science">
        <title>Complex scaffold remodeling in plant triterpene biosynthesis.</title>
        <authorList>
            <person name="De La Pena R."/>
            <person name="Hodgson H."/>
            <person name="Liu J.C."/>
            <person name="Stephenson M.J."/>
            <person name="Martin A.C."/>
            <person name="Owen C."/>
            <person name="Harkess A."/>
            <person name="Leebens-Mack J."/>
            <person name="Jimenez L.E."/>
            <person name="Osbourn A."/>
            <person name="Sattely E.S."/>
        </authorList>
    </citation>
    <scope>NUCLEOTIDE SEQUENCE [LARGE SCALE GENOMIC DNA]</scope>
    <source>
        <strain evidence="2">cv. JPN11</strain>
        <tissue evidence="1">Leaf</tissue>
    </source>
</reference>
<gene>
    <name evidence="1" type="ORF">OWV82_010768</name>
</gene>
<keyword evidence="2" id="KW-1185">Reference proteome</keyword>
<organism evidence="1 2">
    <name type="scientific">Melia azedarach</name>
    <name type="common">Chinaberry tree</name>
    <dbReference type="NCBI Taxonomy" id="155640"/>
    <lineage>
        <taxon>Eukaryota</taxon>
        <taxon>Viridiplantae</taxon>
        <taxon>Streptophyta</taxon>
        <taxon>Embryophyta</taxon>
        <taxon>Tracheophyta</taxon>
        <taxon>Spermatophyta</taxon>
        <taxon>Magnoliopsida</taxon>
        <taxon>eudicotyledons</taxon>
        <taxon>Gunneridae</taxon>
        <taxon>Pentapetalae</taxon>
        <taxon>rosids</taxon>
        <taxon>malvids</taxon>
        <taxon>Sapindales</taxon>
        <taxon>Meliaceae</taxon>
        <taxon>Melia</taxon>
    </lineage>
</organism>
<evidence type="ECO:0000313" key="1">
    <source>
        <dbReference type="EMBL" id="KAJ4719153.1"/>
    </source>
</evidence>
<name>A0ACC1Y7E1_MELAZ</name>
<protein>
    <submittedName>
        <fullName evidence="1">Vinorine synthase-like</fullName>
    </submittedName>
</protein>
<proteinExistence type="predicted"/>
<sequence length="448" mass="50435">MKMEVEIISTDCIKPSSPTPCNLRNHKLSFLDQHLPHVQIPLVVFYSLNQEENLSPSDINHIVSERLQLLKQSISETLSRFYPLAGKIKDHCTIACNDEGIYFAEARVDSLLNDFLSRPDIYLISKFLPYDGKWRPNPGNHVAGVQVTKFACGGIAVGIFVSHMIADGTAFSWFLKSWAARARKNNEEEIHPRFDASSVFPYQDEYPREELLTPVVTSHLKFGKYITKRFVFDESAIEKLKAEATSSSVQNPTRVEVVTALFGKCFMAALKPKPDSNKPILLTHAVNLRQKAIPQFSEYMGNFVGGSYVVCKDPEAELHDLVRQLKEGIAKVNGDFVNSLQGDGGLLNFMEAIKYEREICACAVDKISFTSWCNFGIYDLDFGWGKPAWASMIGFNDSATSYNVIMLINRRQGNGIEAWVYLLEEDMAKLELHKGLRAFTTVDPDPLK</sequence>
<comment type="caution">
    <text evidence="1">The sequence shown here is derived from an EMBL/GenBank/DDBJ whole genome shotgun (WGS) entry which is preliminary data.</text>
</comment>